<dbReference type="EMBL" id="AP018248">
    <property type="protein sequence ID" value="BAZ02315.1"/>
    <property type="molecule type" value="Genomic_DNA"/>
</dbReference>
<name>A0A1Z4N9E0_9CYAN</name>
<organism evidence="1 2">
    <name type="scientific">Tolypothrix tenuis PCC 7101</name>
    <dbReference type="NCBI Taxonomy" id="231146"/>
    <lineage>
        <taxon>Bacteria</taxon>
        <taxon>Bacillati</taxon>
        <taxon>Cyanobacteriota</taxon>
        <taxon>Cyanophyceae</taxon>
        <taxon>Nostocales</taxon>
        <taxon>Tolypothrichaceae</taxon>
        <taxon>Tolypothrix</taxon>
    </lineage>
</organism>
<protein>
    <submittedName>
        <fullName evidence="1">Uncharacterized protein</fullName>
    </submittedName>
</protein>
<gene>
    <name evidence="1" type="ORF">NIES37_63270</name>
</gene>
<evidence type="ECO:0000313" key="1">
    <source>
        <dbReference type="EMBL" id="BAZ02315.1"/>
    </source>
</evidence>
<dbReference type="KEGG" id="ttq:NIES37_63270"/>
<sequence>MPHALCPMPYALCPRNAKLVEHWGQSDLLGLMQQVGIIPIPGPGLILRKLYLAVSGAMPKAYRFNYSYIQALNNLMKKYH</sequence>
<reference evidence="1 2" key="1">
    <citation type="submission" date="2017-06" db="EMBL/GenBank/DDBJ databases">
        <title>Genome sequencing of cyanobaciteial culture collection at National Institute for Environmental Studies (NIES).</title>
        <authorList>
            <person name="Hirose Y."/>
            <person name="Shimura Y."/>
            <person name="Fujisawa T."/>
            <person name="Nakamura Y."/>
            <person name="Kawachi M."/>
        </authorList>
    </citation>
    <scope>NUCLEOTIDE SEQUENCE [LARGE SCALE GENOMIC DNA]</scope>
    <source>
        <strain evidence="1 2">NIES-37</strain>
    </source>
</reference>
<dbReference type="AlphaFoldDB" id="A0A1Z4N9E0"/>
<dbReference type="Proteomes" id="UP000218785">
    <property type="component" value="Chromosome"/>
</dbReference>
<evidence type="ECO:0000313" key="2">
    <source>
        <dbReference type="Proteomes" id="UP000218785"/>
    </source>
</evidence>
<proteinExistence type="predicted"/>
<keyword evidence="2" id="KW-1185">Reference proteome</keyword>
<accession>A0A1Z4N9E0</accession>